<protein>
    <submittedName>
        <fullName evidence="1">Uncharacterized protein</fullName>
    </submittedName>
</protein>
<evidence type="ECO:0000313" key="1">
    <source>
        <dbReference type="EMBL" id="KAG0710150.1"/>
    </source>
</evidence>
<gene>
    <name evidence="1" type="ORF">GWK47_023392</name>
</gene>
<proteinExistence type="predicted"/>
<dbReference type="Proteomes" id="UP000770661">
    <property type="component" value="Unassembled WGS sequence"/>
</dbReference>
<sequence>MARPALSLLTRRRHANYGTDYVIIQRHIRYEQMPPLHAVVRAPRAPPEGPPLASCKTQQTRVDISVGVITRLCNQIPSMSRSHTPQTRNYVLGSHDADNYTFVTRNNEAKCWQAIRGCNAILRQNMCELLMAGQDVTISCAAIVFCCEGRAVPRTLLARFRGRSGPVWTGLVPGGHCFCEAVWNGLAQSSPVQPREQDHLGPVWGELAHAHYSQRGRRPGASRAADKT</sequence>
<evidence type="ECO:0000313" key="2">
    <source>
        <dbReference type="Proteomes" id="UP000770661"/>
    </source>
</evidence>
<name>A0A8J4XWA7_CHIOP</name>
<organism evidence="1 2">
    <name type="scientific">Chionoecetes opilio</name>
    <name type="common">Atlantic snow crab</name>
    <name type="synonym">Cancer opilio</name>
    <dbReference type="NCBI Taxonomy" id="41210"/>
    <lineage>
        <taxon>Eukaryota</taxon>
        <taxon>Metazoa</taxon>
        <taxon>Ecdysozoa</taxon>
        <taxon>Arthropoda</taxon>
        <taxon>Crustacea</taxon>
        <taxon>Multicrustacea</taxon>
        <taxon>Malacostraca</taxon>
        <taxon>Eumalacostraca</taxon>
        <taxon>Eucarida</taxon>
        <taxon>Decapoda</taxon>
        <taxon>Pleocyemata</taxon>
        <taxon>Brachyura</taxon>
        <taxon>Eubrachyura</taxon>
        <taxon>Majoidea</taxon>
        <taxon>Majidae</taxon>
        <taxon>Chionoecetes</taxon>
    </lineage>
</organism>
<keyword evidence="2" id="KW-1185">Reference proteome</keyword>
<dbReference type="EMBL" id="JACEEZ010024480">
    <property type="protein sequence ID" value="KAG0710150.1"/>
    <property type="molecule type" value="Genomic_DNA"/>
</dbReference>
<accession>A0A8J4XWA7</accession>
<dbReference type="AlphaFoldDB" id="A0A8J4XWA7"/>
<comment type="caution">
    <text evidence="1">The sequence shown here is derived from an EMBL/GenBank/DDBJ whole genome shotgun (WGS) entry which is preliminary data.</text>
</comment>
<reference evidence="1" key="1">
    <citation type="submission" date="2020-07" db="EMBL/GenBank/DDBJ databases">
        <title>The High-quality genome of the commercially important snow crab, Chionoecetes opilio.</title>
        <authorList>
            <person name="Jeong J.-H."/>
            <person name="Ryu S."/>
        </authorList>
    </citation>
    <scope>NUCLEOTIDE SEQUENCE</scope>
    <source>
        <strain evidence="1">MADBK_172401_WGS</strain>
        <tissue evidence="1">Digestive gland</tissue>
    </source>
</reference>